<dbReference type="STRING" id="73230.A0A2B7Z583"/>
<dbReference type="InterPro" id="IPR051678">
    <property type="entry name" value="AGP_Transferase"/>
</dbReference>
<reference evidence="1 2" key="1">
    <citation type="submission" date="2017-10" db="EMBL/GenBank/DDBJ databases">
        <title>Comparative genomics in systemic dimorphic fungi from Ajellomycetaceae.</title>
        <authorList>
            <person name="Munoz J.F."/>
            <person name="Mcewen J.G."/>
            <person name="Clay O.K."/>
            <person name="Cuomo C.A."/>
        </authorList>
    </citation>
    <scope>NUCLEOTIDE SEQUENCE [LARGE SCALE GENOMIC DNA]</scope>
    <source>
        <strain evidence="1 2">UAMH4076</strain>
    </source>
</reference>
<dbReference type="SUPFAM" id="SSF56112">
    <property type="entry name" value="Protein kinase-like (PK-like)"/>
    <property type="match status" value="1"/>
</dbReference>
<dbReference type="Proteomes" id="UP000226031">
    <property type="component" value="Unassembled WGS sequence"/>
</dbReference>
<dbReference type="VEuPathDB" id="FungiDB:EMCG_09736"/>
<accession>A0A2B7Z583</accession>
<dbReference type="PANTHER" id="PTHR21310">
    <property type="entry name" value="AMINOGLYCOSIDE PHOSPHOTRANSFERASE-RELATED-RELATED"/>
    <property type="match status" value="1"/>
</dbReference>
<keyword evidence="2" id="KW-1185">Reference proteome</keyword>
<organism evidence="1 2">
    <name type="scientific">[Emmonsia] crescens</name>
    <dbReference type="NCBI Taxonomy" id="73230"/>
    <lineage>
        <taxon>Eukaryota</taxon>
        <taxon>Fungi</taxon>
        <taxon>Dikarya</taxon>
        <taxon>Ascomycota</taxon>
        <taxon>Pezizomycotina</taxon>
        <taxon>Eurotiomycetes</taxon>
        <taxon>Eurotiomycetidae</taxon>
        <taxon>Onygenales</taxon>
        <taxon>Ajellomycetaceae</taxon>
        <taxon>Emergomyces</taxon>
    </lineage>
</organism>
<comment type="caution">
    <text evidence="1">The sequence shown here is derived from an EMBL/GenBank/DDBJ whole genome shotgun (WGS) entry which is preliminary data.</text>
</comment>
<name>A0A2B7Z583_9EURO</name>
<proteinExistence type="predicted"/>
<sequence>MAANLFRHATFDVHALRQLASSLREGRPCSCDITQVPADGSLYWAAFLVFDDGVEWVFRSPWRDGAIRSEKTIQDLLASEAATLKYIKSYSDIPVPEVYTYGYSSENDIGIPYILMSKAAGFPLSKKWKSLRSHESTLSLKEKSKIVRFLEIGSLFEDNGYQVRSCLSRALVDSERDTLPELPRGPFTSEGEYFDTLNTSPKMFPLHHPDLNVNNIFVDDNCNITCIIDWAFCSSVPLPVLFMTPGLPQSRDQLETPLISAFEGELSRVILLNHRGGPMEAFLHKLRMVQASRFTSLLCRLASFDSTGDFYLFHDIWQMSDQNDLDFLTFFRSKQASDHYLQLHEEMKQEDHPSDLEQETSYFKRDMVGLTVSRKLTLVSEWTCRYQKQDPKGLRRNGNTFVADDKLWKWVLESESG</sequence>
<evidence type="ECO:0000313" key="2">
    <source>
        <dbReference type="Proteomes" id="UP000226031"/>
    </source>
</evidence>
<dbReference type="AlphaFoldDB" id="A0A2B7Z583"/>
<dbReference type="VEuPathDB" id="FungiDB:EMCG_01632"/>
<protein>
    <recommendedName>
        <fullName evidence="3">Aminoglycoside phosphotransferase domain-containing protein</fullName>
    </recommendedName>
</protein>
<evidence type="ECO:0008006" key="3">
    <source>
        <dbReference type="Google" id="ProtNLM"/>
    </source>
</evidence>
<dbReference type="InterPro" id="IPR011009">
    <property type="entry name" value="Kinase-like_dom_sf"/>
</dbReference>
<dbReference type="EMBL" id="PDND01000490">
    <property type="protein sequence ID" value="PGH28399.1"/>
    <property type="molecule type" value="Genomic_DNA"/>
</dbReference>
<gene>
    <name evidence="1" type="ORF">GX50_08864</name>
</gene>
<dbReference type="PANTHER" id="PTHR21310:SF15">
    <property type="entry name" value="AMINOGLYCOSIDE PHOSPHOTRANSFERASE DOMAIN-CONTAINING PROTEIN"/>
    <property type="match status" value="1"/>
</dbReference>
<evidence type="ECO:0000313" key="1">
    <source>
        <dbReference type="EMBL" id="PGH28399.1"/>
    </source>
</evidence>